<organism evidence="8">
    <name type="scientific">Amphimedon queenslandica</name>
    <name type="common">Sponge</name>
    <dbReference type="NCBI Taxonomy" id="400682"/>
    <lineage>
        <taxon>Eukaryota</taxon>
        <taxon>Metazoa</taxon>
        <taxon>Porifera</taxon>
        <taxon>Demospongiae</taxon>
        <taxon>Heteroscleromorpha</taxon>
        <taxon>Haplosclerida</taxon>
        <taxon>Niphatidae</taxon>
        <taxon>Amphimedon</taxon>
    </lineage>
</organism>
<feature type="zinc finger region" description="TRAF-type" evidence="4">
    <location>
        <begin position="103"/>
        <end position="156"/>
    </location>
</feature>
<evidence type="ECO:0000259" key="7">
    <source>
        <dbReference type="PROSITE" id="PS50145"/>
    </source>
</evidence>
<dbReference type="AlphaFoldDB" id="A0A1X7T9C5"/>
<dbReference type="PROSITE" id="PS00518">
    <property type="entry name" value="ZF_RING_1"/>
    <property type="match status" value="1"/>
</dbReference>
<feature type="domain" description="TRAF-type" evidence="7">
    <location>
        <begin position="166"/>
        <end position="214"/>
    </location>
</feature>
<evidence type="ECO:0008006" key="9">
    <source>
        <dbReference type="Google" id="ProtNLM"/>
    </source>
</evidence>
<dbReference type="PANTHER" id="PTHR10131:SF94">
    <property type="entry name" value="TNF RECEPTOR-ASSOCIATED FACTOR 4"/>
    <property type="match status" value="1"/>
</dbReference>
<feature type="domain" description="TRAF-type" evidence="7">
    <location>
        <begin position="103"/>
        <end position="156"/>
    </location>
</feature>
<dbReference type="PROSITE" id="PS50145">
    <property type="entry name" value="ZF_TRAF"/>
    <property type="match status" value="2"/>
</dbReference>
<keyword evidence="2 4" id="KW-0863">Zinc-finger</keyword>
<accession>A0A1X7T9C5</accession>
<feature type="coiled-coil region" evidence="5">
    <location>
        <begin position="240"/>
        <end position="277"/>
    </location>
</feature>
<dbReference type="InterPro" id="IPR013083">
    <property type="entry name" value="Znf_RING/FYVE/PHD"/>
</dbReference>
<keyword evidence="5" id="KW-0175">Coiled coil</keyword>
<dbReference type="Pfam" id="PF13923">
    <property type="entry name" value="zf-C3HC4_2"/>
    <property type="match status" value="1"/>
</dbReference>
<evidence type="ECO:0000313" key="8">
    <source>
        <dbReference type="EnsemblMetazoa" id="Aqu2.1.11023_001"/>
    </source>
</evidence>
<dbReference type="Pfam" id="PF02176">
    <property type="entry name" value="zf-TRAF"/>
    <property type="match status" value="1"/>
</dbReference>
<dbReference type="InterPro" id="IPR001841">
    <property type="entry name" value="Znf_RING"/>
</dbReference>
<evidence type="ECO:0000256" key="4">
    <source>
        <dbReference type="PROSITE-ProRule" id="PRU00207"/>
    </source>
</evidence>
<dbReference type="eggNOG" id="KOG0297">
    <property type="taxonomic scope" value="Eukaryota"/>
</dbReference>
<evidence type="ECO:0000259" key="6">
    <source>
        <dbReference type="PROSITE" id="PS50089"/>
    </source>
</evidence>
<dbReference type="SUPFAM" id="SSF57850">
    <property type="entry name" value="RING/U-box"/>
    <property type="match status" value="1"/>
</dbReference>
<dbReference type="SUPFAM" id="SSF49599">
    <property type="entry name" value="TRAF domain-like"/>
    <property type="match status" value="2"/>
</dbReference>
<dbReference type="PROSITE" id="PS50089">
    <property type="entry name" value="ZF_RING_2"/>
    <property type="match status" value="1"/>
</dbReference>
<reference evidence="8" key="1">
    <citation type="submission" date="2017-05" db="UniProtKB">
        <authorList>
            <consortium name="EnsemblMetazoa"/>
        </authorList>
    </citation>
    <scope>IDENTIFICATION</scope>
</reference>
<dbReference type="InterPro" id="IPR017907">
    <property type="entry name" value="Znf_RING_CS"/>
</dbReference>
<evidence type="ECO:0000256" key="3">
    <source>
        <dbReference type="ARBA" id="ARBA00022833"/>
    </source>
</evidence>
<proteinExistence type="predicted"/>
<keyword evidence="1 4" id="KW-0479">Metal-binding</keyword>
<dbReference type="EnsemblMetazoa" id="Aqu2.1.11023_001">
    <property type="protein sequence ID" value="Aqu2.1.11023_001"/>
    <property type="gene ID" value="Aqu2.1.11023"/>
</dbReference>
<dbReference type="InterPro" id="IPR001293">
    <property type="entry name" value="Znf_TRAF"/>
</dbReference>
<dbReference type="Gene3D" id="3.30.40.10">
    <property type="entry name" value="Zinc/RING finger domain, C3HC4 (zinc finger)"/>
    <property type="match status" value="3"/>
</dbReference>
<name>A0A1X7T9C5_AMPQE</name>
<evidence type="ECO:0000256" key="5">
    <source>
        <dbReference type="SAM" id="Coils"/>
    </source>
</evidence>
<feature type="zinc finger region" description="TRAF-type" evidence="4">
    <location>
        <begin position="166"/>
        <end position="214"/>
    </location>
</feature>
<dbReference type="InParanoid" id="A0A1X7T9C5"/>
<dbReference type="GO" id="GO:0008270">
    <property type="term" value="F:zinc ion binding"/>
    <property type="evidence" value="ECO:0007669"/>
    <property type="project" value="UniProtKB-KW"/>
</dbReference>
<protein>
    <recommendedName>
        <fullName evidence="9">RING-type domain-containing protein</fullName>
    </recommendedName>
</protein>
<evidence type="ECO:0000256" key="2">
    <source>
        <dbReference type="ARBA" id="ARBA00022771"/>
    </source>
</evidence>
<feature type="domain" description="RING-type" evidence="6">
    <location>
        <begin position="23"/>
        <end position="62"/>
    </location>
</feature>
<evidence type="ECO:0000256" key="1">
    <source>
        <dbReference type="ARBA" id="ARBA00022723"/>
    </source>
</evidence>
<dbReference type="SMART" id="SM00184">
    <property type="entry name" value="RING"/>
    <property type="match status" value="1"/>
</dbReference>
<keyword evidence="3 4" id="KW-0862">Zinc</keyword>
<sequence>MAQFSIEELSFVKELPEHVEIECPVCLNILTDPHQVTCCGHNFCGSCIERVKASNGSCPMCKEKEYQSFVDKKYSRIINGLEVYCSNKEKGCQWKGELKNMSTHLNKEKREGECQYEEVKCRYEKCQERKQRIYLKDHEDRECYQRPFQCQYCGEEGTFLSITKDHYEECRYYPVTCPKKCSSTNVPRYQIAENIHINECPLEPVDCVFSWAGCNDKPLRKDVHEHTTDTKHMTLLAVACGQLKKENEQIKEEMVIKEEMKKENDKLKCEIANIHKVISDNSYPILPISIKNESKAVHFYTGACGRHMSAKTIVVANYVDFFILLAFHEGKFDKFTPKFNQLYAVYTTYSVYLYRSYNEDEKEEVEIHDSEANHITPLIEDTEATYKQLPYDILDTIEWYDDDDDIPLPDGVIKVELAAVGCIDVDLTIC</sequence>
<dbReference type="PANTHER" id="PTHR10131">
    <property type="entry name" value="TNF RECEPTOR ASSOCIATED FACTOR"/>
    <property type="match status" value="1"/>
</dbReference>
<dbReference type="OrthoDB" id="9049620at2759"/>